<evidence type="ECO:0000259" key="1">
    <source>
        <dbReference type="Pfam" id="PF25019"/>
    </source>
</evidence>
<dbReference type="GeneID" id="115732205"/>
<gene>
    <name evidence="3" type="primary">LOC115732205</name>
</gene>
<protein>
    <submittedName>
        <fullName evidence="3">Disease resistance protein At3g14460</fullName>
    </submittedName>
</protein>
<keyword evidence="2" id="KW-1185">Reference proteome</keyword>
<dbReference type="Proteomes" id="UP000827889">
    <property type="component" value="Chromosome 6"/>
</dbReference>
<dbReference type="Pfam" id="PF25019">
    <property type="entry name" value="LRR_R13L1-DRL21"/>
    <property type="match status" value="1"/>
</dbReference>
<organism evidence="2 3">
    <name type="scientific">Rhodamnia argentea</name>
    <dbReference type="NCBI Taxonomy" id="178133"/>
    <lineage>
        <taxon>Eukaryota</taxon>
        <taxon>Viridiplantae</taxon>
        <taxon>Streptophyta</taxon>
        <taxon>Embryophyta</taxon>
        <taxon>Tracheophyta</taxon>
        <taxon>Spermatophyta</taxon>
        <taxon>Magnoliopsida</taxon>
        <taxon>eudicotyledons</taxon>
        <taxon>Gunneridae</taxon>
        <taxon>Pentapetalae</taxon>
        <taxon>rosids</taxon>
        <taxon>malvids</taxon>
        <taxon>Myrtales</taxon>
        <taxon>Myrtaceae</taxon>
        <taxon>Myrtoideae</taxon>
        <taxon>Myrteae</taxon>
        <taxon>Australasian group</taxon>
        <taxon>Rhodamnia</taxon>
    </lineage>
</organism>
<dbReference type="InterPro" id="IPR056789">
    <property type="entry name" value="LRR_R13L1-DRL21"/>
</dbReference>
<feature type="domain" description="R13L1/DRL21-like LRR repeat region" evidence="1">
    <location>
        <begin position="27"/>
        <end position="153"/>
    </location>
</feature>
<dbReference type="RefSeq" id="XP_048136874.1">
    <property type="nucleotide sequence ID" value="XM_048280917.1"/>
</dbReference>
<dbReference type="Gene3D" id="3.80.10.10">
    <property type="entry name" value="Ribonuclease Inhibitor"/>
    <property type="match status" value="4"/>
</dbReference>
<dbReference type="PANTHER" id="PTHR47186">
    <property type="entry name" value="LEUCINE-RICH REPEAT-CONTAINING PROTEIN 57"/>
    <property type="match status" value="1"/>
</dbReference>
<evidence type="ECO:0000313" key="3">
    <source>
        <dbReference type="RefSeq" id="XP_048136874.1"/>
    </source>
</evidence>
<proteinExistence type="predicted"/>
<name>A0ABM3HJV0_9MYRT</name>
<evidence type="ECO:0000313" key="2">
    <source>
        <dbReference type="Proteomes" id="UP000827889"/>
    </source>
</evidence>
<dbReference type="PANTHER" id="PTHR47186:SF26">
    <property type="entry name" value="LEUCINE-RICH REPEAT DOMAIN, L DOMAIN-CONTAINING PROTEIN-RELATED"/>
    <property type="match status" value="1"/>
</dbReference>
<dbReference type="SUPFAM" id="SSF52058">
    <property type="entry name" value="L domain-like"/>
    <property type="match status" value="2"/>
</dbReference>
<accession>A0ABM3HJV0</accession>
<sequence>MPFGIGNLKNLIILSKFVVGSRKGSRLEELNSLPHLQGELFISELQKVEEVRDVVDANLLQKQGLTNLSLHWDEHLENLQNHELEAQVLESLQPHINLENLNISNYGGAIFSSWLGGPSYTKTVSLCLRGCPNAILLPPLGQLPSLKELSLEGLHAVRMIGSEFYGSKRPFSSLRTLKLKEMLTWKTWFPYVGGPKEEVAFPCLQQLVVRSCPSLIGTLPCQLDCLIKLEIHSCRHLNNSISEVCLPSLRELYLEDCNEGVLKFLVNPTSLTILGIQNLAELVCFDQGYMRCLVKLKELHIGRCDKLTYLWQDGNEILNLTCLQKLAIESCPLFTSFVAGDGEIELPCSFERMELSNCTSLEKLPSKWHTFKHLIIRKCPKITGLTIPLDDPSSNNPLSQLEYLRIIDCDSLTSFPLAKGSLDALKTLCIGECEGVESMKEITVESLEEMTIDSCVNLGSLPQCLHTLFHLTRLEISGCPALEIEEDFPPLPITLSSFYLMNCPKIKCLPNQWHHLTFLHALWIINCPNIECFPKGGFPPNLRELDISGCENVKQAVREWGLPLLTSLQTLMIDFGRSMGGGEGDNVCFPSSKEEEDAWSLLFPSSLTELEITNMRKVERLSSGLHNHLSSLTRLAIYDCPKLRYLPEDGLPPSLPPMSGDRWMLKESGRRMLKTHWPLLAPHPRHPQHLH</sequence>
<reference evidence="3" key="1">
    <citation type="submission" date="2025-08" db="UniProtKB">
        <authorList>
            <consortium name="RefSeq"/>
        </authorList>
    </citation>
    <scope>IDENTIFICATION</scope>
    <source>
        <tissue evidence="3">Leaf</tissue>
    </source>
</reference>
<dbReference type="InterPro" id="IPR032675">
    <property type="entry name" value="LRR_dom_sf"/>
</dbReference>